<feature type="transmembrane region" description="Helical" evidence="6">
    <location>
        <begin position="88"/>
        <end position="107"/>
    </location>
</feature>
<evidence type="ECO:0000256" key="5">
    <source>
        <dbReference type="ARBA" id="ARBA00038359"/>
    </source>
</evidence>
<dbReference type="GeneID" id="31011196"/>
<name>A0A1J9S6H0_9PEZI</name>
<feature type="transmembrane region" description="Helical" evidence="6">
    <location>
        <begin position="43"/>
        <end position="68"/>
    </location>
</feature>
<dbReference type="PANTHER" id="PTHR33048:SF47">
    <property type="entry name" value="INTEGRAL MEMBRANE PROTEIN-RELATED"/>
    <property type="match status" value="1"/>
</dbReference>
<dbReference type="InterPro" id="IPR052337">
    <property type="entry name" value="SAT4-like"/>
</dbReference>
<feature type="transmembrane region" description="Helical" evidence="6">
    <location>
        <begin position="6"/>
        <end position="31"/>
    </location>
</feature>
<dbReference type="GO" id="GO:0016020">
    <property type="term" value="C:membrane"/>
    <property type="evidence" value="ECO:0007669"/>
    <property type="project" value="UniProtKB-SubCell"/>
</dbReference>
<protein>
    <submittedName>
        <fullName evidence="8">Integral membrane protein</fullName>
    </submittedName>
</protein>
<comment type="subcellular location">
    <subcellularLocation>
        <location evidence="1">Membrane</location>
        <topology evidence="1">Multi-pass membrane protein</topology>
    </subcellularLocation>
</comment>
<evidence type="ECO:0000259" key="7">
    <source>
        <dbReference type="Pfam" id="PF20684"/>
    </source>
</evidence>
<evidence type="ECO:0000313" key="9">
    <source>
        <dbReference type="Proteomes" id="UP000183809"/>
    </source>
</evidence>
<keyword evidence="4 6" id="KW-0472">Membrane</keyword>
<sequence length="391" mass="42935">MAGEDRGPILIWTTCVFGSLAILLVALRLGFRGYRRRLDMSDYCILAALLCSISQECFNMIAVISYGYGKHAADISPSIKNSIVPKQLFFANMVVFKPTYLFTKLSLCLVYAQLFKRADSTTVRITRVLVHLTTFVVVGYYVSATLISIFQCNPIRKSYLSKTPGACIDLTQFRFSGHAVNIATSIMVICIPLPALFKMKDKRPEIKQLLFLILLGFVESANSHTSCAITRLVFQFFPDPLAKKDPQWANTIPNTISMVEMDVGIIAASLVVMRPCFQFLYNVATGRSNDELLRTTRTGGGYHTGSKLSSFGGGGGAMSSVLRRDKKISKVVDFEMESRLVGESRRGSAADGDDGYVRDGFGGVAAAGAGPAVIEYEVWGAARQKRRTMIA</sequence>
<evidence type="ECO:0000256" key="3">
    <source>
        <dbReference type="ARBA" id="ARBA00022989"/>
    </source>
</evidence>
<keyword evidence="9" id="KW-1185">Reference proteome</keyword>
<dbReference type="Pfam" id="PF20684">
    <property type="entry name" value="Fung_rhodopsin"/>
    <property type="match status" value="1"/>
</dbReference>
<organism evidence="8 9">
    <name type="scientific">Diplodia corticola</name>
    <dbReference type="NCBI Taxonomy" id="236234"/>
    <lineage>
        <taxon>Eukaryota</taxon>
        <taxon>Fungi</taxon>
        <taxon>Dikarya</taxon>
        <taxon>Ascomycota</taxon>
        <taxon>Pezizomycotina</taxon>
        <taxon>Dothideomycetes</taxon>
        <taxon>Dothideomycetes incertae sedis</taxon>
        <taxon>Botryosphaeriales</taxon>
        <taxon>Botryosphaeriaceae</taxon>
        <taxon>Diplodia</taxon>
    </lineage>
</organism>
<dbReference type="AlphaFoldDB" id="A0A1J9S6H0"/>
<feature type="transmembrane region" description="Helical" evidence="6">
    <location>
        <begin position="128"/>
        <end position="150"/>
    </location>
</feature>
<dbReference type="RefSeq" id="XP_020132379.1">
    <property type="nucleotide sequence ID" value="XM_020270937.1"/>
</dbReference>
<feature type="transmembrane region" description="Helical" evidence="6">
    <location>
        <begin position="179"/>
        <end position="197"/>
    </location>
</feature>
<evidence type="ECO:0000313" key="8">
    <source>
        <dbReference type="EMBL" id="OJD36119.1"/>
    </source>
</evidence>
<dbReference type="STRING" id="236234.A0A1J9S6H0"/>
<dbReference type="PANTHER" id="PTHR33048">
    <property type="entry name" value="PTH11-LIKE INTEGRAL MEMBRANE PROTEIN (AFU_ORTHOLOGUE AFUA_5G11245)"/>
    <property type="match status" value="1"/>
</dbReference>
<dbReference type="InterPro" id="IPR049326">
    <property type="entry name" value="Rhodopsin_dom_fungi"/>
</dbReference>
<evidence type="ECO:0000256" key="6">
    <source>
        <dbReference type="SAM" id="Phobius"/>
    </source>
</evidence>
<comment type="caution">
    <text evidence="8">The sequence shown here is derived from an EMBL/GenBank/DDBJ whole genome shotgun (WGS) entry which is preliminary data.</text>
</comment>
<feature type="domain" description="Rhodopsin" evidence="7">
    <location>
        <begin position="27"/>
        <end position="278"/>
    </location>
</feature>
<keyword evidence="2 6" id="KW-0812">Transmembrane</keyword>
<gene>
    <name evidence="8" type="ORF">BKCO1_1300054</name>
</gene>
<comment type="similarity">
    <text evidence="5">Belongs to the SAT4 family.</text>
</comment>
<evidence type="ECO:0000256" key="4">
    <source>
        <dbReference type="ARBA" id="ARBA00023136"/>
    </source>
</evidence>
<proteinExistence type="inferred from homology"/>
<evidence type="ECO:0000256" key="1">
    <source>
        <dbReference type="ARBA" id="ARBA00004141"/>
    </source>
</evidence>
<dbReference type="OrthoDB" id="3648173at2759"/>
<dbReference type="Proteomes" id="UP000183809">
    <property type="component" value="Unassembled WGS sequence"/>
</dbReference>
<dbReference type="EMBL" id="MNUE01000013">
    <property type="protein sequence ID" value="OJD36119.1"/>
    <property type="molecule type" value="Genomic_DNA"/>
</dbReference>
<reference evidence="8 9" key="1">
    <citation type="submission" date="2016-10" db="EMBL/GenBank/DDBJ databases">
        <title>Proteomics and genomics reveal pathogen-plant mechanisms compatible with a hemibiotrophic lifestyle of Diplodia corticola.</title>
        <authorList>
            <person name="Fernandes I."/>
            <person name="De Jonge R."/>
            <person name="Van De Peer Y."/>
            <person name="Devreese B."/>
            <person name="Alves A."/>
            <person name="Esteves A.C."/>
        </authorList>
    </citation>
    <scope>NUCLEOTIDE SEQUENCE [LARGE SCALE GENOMIC DNA]</scope>
    <source>
        <strain evidence="8 9">CBS 112549</strain>
    </source>
</reference>
<accession>A0A1J9S6H0</accession>
<evidence type="ECO:0000256" key="2">
    <source>
        <dbReference type="ARBA" id="ARBA00022692"/>
    </source>
</evidence>
<keyword evidence="3 6" id="KW-1133">Transmembrane helix</keyword>